<feature type="transmembrane region" description="Helical" evidence="1">
    <location>
        <begin position="170"/>
        <end position="189"/>
    </location>
</feature>
<dbReference type="Pfam" id="PF04403">
    <property type="entry name" value="PqiA"/>
    <property type="match status" value="1"/>
</dbReference>
<keyword evidence="1" id="KW-0472">Membrane</keyword>
<dbReference type="RefSeq" id="WP_198571250.1">
    <property type="nucleotide sequence ID" value="NZ_CP066167.1"/>
</dbReference>
<reference evidence="2 3" key="1">
    <citation type="submission" date="2020-12" db="EMBL/GenBank/DDBJ databases">
        <authorList>
            <person name="Shan Y."/>
        </authorList>
    </citation>
    <scope>NUCLEOTIDE SEQUENCE [LARGE SCALE GENOMIC DNA]</scope>
    <source>
        <strain evidence="3">csc3.9</strain>
    </source>
</reference>
<feature type="transmembrane region" description="Helical" evidence="1">
    <location>
        <begin position="92"/>
        <end position="117"/>
    </location>
</feature>
<name>A0A7T4R3F2_9GAMM</name>
<dbReference type="EMBL" id="CP066167">
    <property type="protein sequence ID" value="QQD19766.1"/>
    <property type="molecule type" value="Genomic_DNA"/>
</dbReference>
<dbReference type="Proteomes" id="UP000596063">
    <property type="component" value="Chromosome"/>
</dbReference>
<accession>A0A7T4R3F2</accession>
<gene>
    <name evidence="2" type="ORF">I6N98_07965</name>
</gene>
<dbReference type="AlphaFoldDB" id="A0A7T4R3F2"/>
<keyword evidence="3" id="KW-1185">Reference proteome</keyword>
<dbReference type="InterPro" id="IPR007498">
    <property type="entry name" value="PqiA-like"/>
</dbReference>
<feature type="transmembrane region" description="Helical" evidence="1">
    <location>
        <begin position="46"/>
        <end position="71"/>
    </location>
</feature>
<sequence length="203" mass="21678">MSSLSPIACPDCDLLVNAQVAPTGSRLSCPRCGAALSEGGARDPQYALVAAVTGLIVFLPAVALPILQFTLAGQRGSNTLLAGVARLWQEGFPALALLVCLCSLIAPFIQLLATVVVSGSQYTGTLPRAYPRWIKSAVFLQHWSMLEVYAIGILVAYVKMMDTGDVMIGNGSYCLAALILCLIATSLLFDPASAWRYWEKRQP</sequence>
<evidence type="ECO:0000256" key="1">
    <source>
        <dbReference type="SAM" id="Phobius"/>
    </source>
</evidence>
<keyword evidence="1" id="KW-1133">Transmembrane helix</keyword>
<feature type="transmembrane region" description="Helical" evidence="1">
    <location>
        <begin position="137"/>
        <end position="158"/>
    </location>
</feature>
<proteinExistence type="predicted"/>
<keyword evidence="1" id="KW-0812">Transmembrane</keyword>
<organism evidence="2 3">
    <name type="scientific">Spongiibacter nanhainus</name>
    <dbReference type="NCBI Taxonomy" id="2794344"/>
    <lineage>
        <taxon>Bacteria</taxon>
        <taxon>Pseudomonadati</taxon>
        <taxon>Pseudomonadota</taxon>
        <taxon>Gammaproteobacteria</taxon>
        <taxon>Cellvibrionales</taxon>
        <taxon>Spongiibacteraceae</taxon>
        <taxon>Spongiibacter</taxon>
    </lineage>
</organism>
<evidence type="ECO:0000313" key="3">
    <source>
        <dbReference type="Proteomes" id="UP000596063"/>
    </source>
</evidence>
<evidence type="ECO:0000313" key="2">
    <source>
        <dbReference type="EMBL" id="QQD19766.1"/>
    </source>
</evidence>
<protein>
    <submittedName>
        <fullName evidence="2">Paraquat-inducible protein A</fullName>
    </submittedName>
</protein>
<dbReference type="KEGG" id="snan:I6N98_07965"/>